<dbReference type="InterPro" id="IPR029058">
    <property type="entry name" value="AB_hydrolase_fold"/>
</dbReference>
<evidence type="ECO:0000256" key="6">
    <source>
        <dbReference type="ARBA" id="ARBA00023157"/>
    </source>
</evidence>
<evidence type="ECO:0000256" key="3">
    <source>
        <dbReference type="ARBA" id="ARBA00022670"/>
    </source>
</evidence>
<dbReference type="FunFam" id="3.40.50.12670:FF:000002">
    <property type="entry name" value="Carboxypeptidase"/>
    <property type="match status" value="1"/>
</dbReference>
<reference evidence="9" key="1">
    <citation type="submission" date="2021-01" db="EMBL/GenBank/DDBJ databases">
        <authorList>
            <person name="Corre E."/>
            <person name="Pelletier E."/>
            <person name="Niang G."/>
            <person name="Scheremetjew M."/>
            <person name="Finn R."/>
            <person name="Kale V."/>
            <person name="Holt S."/>
            <person name="Cochrane G."/>
            <person name="Meng A."/>
            <person name="Brown T."/>
            <person name="Cohen L."/>
        </authorList>
    </citation>
    <scope>NUCLEOTIDE SEQUENCE</scope>
    <source>
        <strain evidence="9">CCMP219</strain>
    </source>
</reference>
<evidence type="ECO:0000256" key="2">
    <source>
        <dbReference type="ARBA" id="ARBA00022645"/>
    </source>
</evidence>
<dbReference type="InterPro" id="IPR001563">
    <property type="entry name" value="Peptidase_S10"/>
</dbReference>
<dbReference type="PROSITE" id="PS00560">
    <property type="entry name" value="CARBOXYPEPT_SER_HIS"/>
    <property type="match status" value="1"/>
</dbReference>
<sequence>MPALRPALSILMLLTTASATLPGRADCARTQRTSSHGVIPTHGNDRGEVADGQLGCAEADRIHRVPGFAGELSSAHFSGYVKVGASKQLFYYLAESQGNPAEDPVVLWLNGGPGCSSMDGFTYEHGPFTFTESAPGDATDLPVKLMDNPFSWNKAANVIYLDSPAGVGLSYSEDPHDYVTGDGQTAADADAFLREFFRRHSRFHDNDFYITGESYAGIYVPNLARQVIASNAAGASPKINIVGYAVGNGCTDEAVDGDAIPGFAVGLSLISQSSYDQLHTACGGGVYWNRTAGSECDKRYSHMMSQLSGLNIYNVLGKCYHGAHASESRAALEAARAENPRGVWPLSPGATPLAGLQSPPAVRTSLGYDPPCTDARVASAWLNDASVRRAIHAAPLDSAAGLWTLCQPRIAYMREIGSMIPIHRDLIENHGLRALVYSGDHDLCVPHTGSERWTAALGYDVDTPWAPWFYDDQQVAGYAVEYSPGLTFATVKGAGHMVPQTNPRESFAMFNRFVSRRSLHDSD</sequence>
<dbReference type="Gene3D" id="3.40.50.1820">
    <property type="entry name" value="alpha/beta hydrolase"/>
    <property type="match status" value="1"/>
</dbReference>
<evidence type="ECO:0000313" key="9">
    <source>
        <dbReference type="EMBL" id="CAD8288694.1"/>
    </source>
</evidence>
<dbReference type="Gene3D" id="3.40.50.12670">
    <property type="match status" value="1"/>
</dbReference>
<protein>
    <recommendedName>
        <fullName evidence="8">Carboxypeptidase</fullName>
        <ecNumber evidence="8">3.4.16.-</ecNumber>
    </recommendedName>
</protein>
<dbReference type="AlphaFoldDB" id="A0A7R9V9E4"/>
<evidence type="ECO:0000256" key="8">
    <source>
        <dbReference type="RuleBase" id="RU361156"/>
    </source>
</evidence>
<accession>A0A7R9V9E4</accession>
<dbReference type="PROSITE" id="PS00131">
    <property type="entry name" value="CARBOXYPEPT_SER_SER"/>
    <property type="match status" value="1"/>
</dbReference>
<dbReference type="InterPro" id="IPR018202">
    <property type="entry name" value="Ser_caboxypep_ser_AS"/>
</dbReference>
<comment type="similarity">
    <text evidence="1 8">Belongs to the peptidase S10 family.</text>
</comment>
<dbReference type="PRINTS" id="PR00724">
    <property type="entry name" value="CRBOXYPTASEC"/>
</dbReference>
<dbReference type="GO" id="GO:0019748">
    <property type="term" value="P:secondary metabolic process"/>
    <property type="evidence" value="ECO:0007669"/>
    <property type="project" value="TreeGrafter"/>
</dbReference>
<organism evidence="9">
    <name type="scientific">Chlamydomonas euryale</name>
    <dbReference type="NCBI Taxonomy" id="1486919"/>
    <lineage>
        <taxon>Eukaryota</taxon>
        <taxon>Viridiplantae</taxon>
        <taxon>Chlorophyta</taxon>
        <taxon>core chlorophytes</taxon>
        <taxon>Chlorophyceae</taxon>
        <taxon>CS clade</taxon>
        <taxon>Chlamydomonadales</taxon>
        <taxon>Chlamydomonadaceae</taxon>
        <taxon>Chlamydomonas</taxon>
    </lineage>
</organism>
<dbReference type="InterPro" id="IPR033124">
    <property type="entry name" value="Ser_caboxypep_his_AS"/>
</dbReference>
<proteinExistence type="inferred from homology"/>
<feature type="chain" id="PRO_5031610644" description="Carboxypeptidase" evidence="8">
    <location>
        <begin position="20"/>
        <end position="523"/>
    </location>
</feature>
<keyword evidence="2 8" id="KW-0121">Carboxypeptidase</keyword>
<feature type="signal peptide" evidence="8">
    <location>
        <begin position="1"/>
        <end position="19"/>
    </location>
</feature>
<evidence type="ECO:0000256" key="5">
    <source>
        <dbReference type="ARBA" id="ARBA00022801"/>
    </source>
</evidence>
<keyword evidence="6" id="KW-1015">Disulfide bond</keyword>
<dbReference type="GO" id="GO:0004185">
    <property type="term" value="F:serine-type carboxypeptidase activity"/>
    <property type="evidence" value="ECO:0007669"/>
    <property type="project" value="UniProtKB-UniRule"/>
</dbReference>
<keyword evidence="3 8" id="KW-0645">Protease</keyword>
<dbReference type="EMBL" id="HBEC01018630">
    <property type="protein sequence ID" value="CAD8288694.1"/>
    <property type="molecule type" value="Transcribed_RNA"/>
</dbReference>
<dbReference type="PANTHER" id="PTHR11802">
    <property type="entry name" value="SERINE PROTEASE FAMILY S10 SERINE CARBOXYPEPTIDASE"/>
    <property type="match status" value="1"/>
</dbReference>
<dbReference type="PANTHER" id="PTHR11802:SF254">
    <property type="entry name" value="SERINE CARBOXYPEPTIDASE-LIKE 20"/>
    <property type="match status" value="1"/>
</dbReference>
<evidence type="ECO:0000256" key="4">
    <source>
        <dbReference type="ARBA" id="ARBA00022729"/>
    </source>
</evidence>
<dbReference type="GO" id="GO:0016747">
    <property type="term" value="F:acyltransferase activity, transferring groups other than amino-acyl groups"/>
    <property type="evidence" value="ECO:0007669"/>
    <property type="project" value="TreeGrafter"/>
</dbReference>
<dbReference type="Pfam" id="PF00450">
    <property type="entry name" value="Peptidase_S10"/>
    <property type="match status" value="1"/>
</dbReference>
<name>A0A7R9V9E4_9CHLO</name>
<dbReference type="GO" id="GO:0006508">
    <property type="term" value="P:proteolysis"/>
    <property type="evidence" value="ECO:0007669"/>
    <property type="project" value="UniProtKB-KW"/>
</dbReference>
<dbReference type="SUPFAM" id="SSF53474">
    <property type="entry name" value="alpha/beta-Hydrolases"/>
    <property type="match status" value="1"/>
</dbReference>
<keyword evidence="5 8" id="KW-0378">Hydrolase</keyword>
<keyword evidence="4 8" id="KW-0732">Signal</keyword>
<dbReference type="FunFam" id="3.40.50.1820:FF:000143">
    <property type="entry name" value="Carboxypeptidase"/>
    <property type="match status" value="1"/>
</dbReference>
<keyword evidence="7" id="KW-0325">Glycoprotein</keyword>
<dbReference type="EC" id="3.4.16.-" evidence="8"/>
<evidence type="ECO:0000256" key="1">
    <source>
        <dbReference type="ARBA" id="ARBA00009431"/>
    </source>
</evidence>
<gene>
    <name evidence="9" type="ORF">CEUR00632_LOCUS8733</name>
</gene>
<evidence type="ECO:0000256" key="7">
    <source>
        <dbReference type="ARBA" id="ARBA00023180"/>
    </source>
</evidence>